<dbReference type="GO" id="GO:0019432">
    <property type="term" value="P:triglyceride biosynthetic process"/>
    <property type="evidence" value="ECO:0007669"/>
    <property type="project" value="UniProtKB-UniPathway"/>
</dbReference>
<evidence type="ECO:0000259" key="10">
    <source>
        <dbReference type="Pfam" id="PF06974"/>
    </source>
</evidence>
<keyword evidence="6" id="KW-0319">Glycerol metabolism</keyword>
<organism evidence="11 12">
    <name type="scientific">Uabimicrobium amorphum</name>
    <dbReference type="NCBI Taxonomy" id="2596890"/>
    <lineage>
        <taxon>Bacteria</taxon>
        <taxon>Pseudomonadati</taxon>
        <taxon>Planctomycetota</taxon>
        <taxon>Candidatus Uabimicrobiia</taxon>
        <taxon>Candidatus Uabimicrobiales</taxon>
        <taxon>Candidatus Uabimicrobiaceae</taxon>
        <taxon>Candidatus Uabimicrobium</taxon>
    </lineage>
</organism>
<keyword evidence="12" id="KW-1185">Reference proteome</keyword>
<evidence type="ECO:0000256" key="7">
    <source>
        <dbReference type="ARBA" id="ARBA00023315"/>
    </source>
</evidence>
<sequence length="461" mass="52761">MFNLFEKGKQLKGFDRVFLKYDFPDSLMQVVILMVFKDNFRFEDFERLIGDYFIHFGNFSRRIVDAVGTAYWEEDPEFSLNNHFEYAHLPEPALKPELEEYIGNVMATPLDEKRPRWKFHFIENYNNQKAIVACIHHAYADGVALRRILLSLIGKLEKHKAHKQLPGKNLSLKQTLVQKAFSTVGNLTRGGKSLADIPFYSFHYMKKGLGLANSLLDMMTLPEDHHGRLKGKLGIEKCCVWSPTIQLSEAKEMTRLLNCTINHIALSCIAGALRKYSLEQGENIQDKTIRSIEAVDVRKKQDGRIKNRIGFFAIDLPTDLANPLERIYKIKNLISKPQDSSQLMLMGAAFAVSSMFPKSVRRQTQAFQSKKVSVLITNMTGFEKQISVAEIPMQEFAFWVPISFCSLAFSFTSYNNMLNLAINSDRKIISDPHTIISYFLQEMKTLQNICANLEKSAVSEE</sequence>
<evidence type="ECO:0000256" key="3">
    <source>
        <dbReference type="ARBA" id="ARBA00009587"/>
    </source>
</evidence>
<comment type="catalytic activity">
    <reaction evidence="8">
        <text>an acyl-CoA + a 1,2-diacyl-sn-glycerol = a triacyl-sn-glycerol + CoA</text>
        <dbReference type="Rhea" id="RHEA:10868"/>
        <dbReference type="ChEBI" id="CHEBI:17815"/>
        <dbReference type="ChEBI" id="CHEBI:57287"/>
        <dbReference type="ChEBI" id="CHEBI:58342"/>
        <dbReference type="ChEBI" id="CHEBI:64615"/>
        <dbReference type="EC" id="2.3.1.20"/>
    </reaction>
</comment>
<dbReference type="SUPFAM" id="SSF52777">
    <property type="entry name" value="CoA-dependent acyltransferases"/>
    <property type="match status" value="1"/>
</dbReference>
<comment type="pathway">
    <text evidence="2">Lipid metabolism.</text>
</comment>
<evidence type="ECO:0000256" key="6">
    <source>
        <dbReference type="ARBA" id="ARBA00022798"/>
    </source>
</evidence>
<dbReference type="RefSeq" id="WP_151971402.1">
    <property type="nucleotide sequence ID" value="NZ_AP019860.1"/>
</dbReference>
<keyword evidence="7" id="KW-0012">Acyltransferase</keyword>
<dbReference type="Pfam" id="PF03007">
    <property type="entry name" value="WS_DGAT_cat"/>
    <property type="match status" value="1"/>
</dbReference>
<dbReference type="Pfam" id="PF06974">
    <property type="entry name" value="WS_DGAT_C"/>
    <property type="match status" value="1"/>
</dbReference>
<dbReference type="InterPro" id="IPR045034">
    <property type="entry name" value="O-acyltransferase_WSD1-like"/>
</dbReference>
<evidence type="ECO:0000256" key="5">
    <source>
        <dbReference type="ARBA" id="ARBA00022679"/>
    </source>
</evidence>
<dbReference type="GO" id="GO:0004144">
    <property type="term" value="F:diacylglycerol O-acyltransferase activity"/>
    <property type="evidence" value="ECO:0007669"/>
    <property type="project" value="UniProtKB-EC"/>
</dbReference>
<dbReference type="OrthoDB" id="139187at2"/>
<keyword evidence="5" id="KW-0808">Transferase</keyword>
<comment type="pathway">
    <text evidence="1">Glycerolipid metabolism; triacylglycerol biosynthesis.</text>
</comment>
<evidence type="ECO:0000259" key="9">
    <source>
        <dbReference type="Pfam" id="PF03007"/>
    </source>
</evidence>
<evidence type="ECO:0000313" key="11">
    <source>
        <dbReference type="EMBL" id="BBM87380.1"/>
    </source>
</evidence>
<dbReference type="PANTHER" id="PTHR31650">
    <property type="entry name" value="O-ACYLTRANSFERASE (WSD1-LIKE) FAMILY PROTEIN"/>
    <property type="match status" value="1"/>
</dbReference>
<dbReference type="GO" id="GO:0006071">
    <property type="term" value="P:glycerol metabolic process"/>
    <property type="evidence" value="ECO:0007669"/>
    <property type="project" value="UniProtKB-KW"/>
</dbReference>
<proteinExistence type="inferred from homology"/>
<protein>
    <recommendedName>
        <fullName evidence="4">diacylglycerol O-acyltransferase</fullName>
        <ecNumber evidence="4">2.3.1.20</ecNumber>
    </recommendedName>
</protein>
<feature type="domain" description="O-acyltransferase WSD1 C-terminal" evidence="10">
    <location>
        <begin position="307"/>
        <end position="446"/>
    </location>
</feature>
<dbReference type="EC" id="2.3.1.20" evidence="4"/>
<dbReference type="KEGG" id="uam:UABAM_05789"/>
<evidence type="ECO:0000313" key="12">
    <source>
        <dbReference type="Proteomes" id="UP000326354"/>
    </source>
</evidence>
<evidence type="ECO:0000256" key="8">
    <source>
        <dbReference type="ARBA" id="ARBA00048109"/>
    </source>
</evidence>
<dbReference type="InterPro" id="IPR004255">
    <property type="entry name" value="O-acyltransferase_WSD1_N"/>
</dbReference>
<name>A0A5S9IUG6_UABAM</name>
<accession>A0A5S9IUG6</accession>
<dbReference type="UniPathway" id="UPA00282"/>
<gene>
    <name evidence="11" type="ORF">UABAM_05789</name>
</gene>
<evidence type="ECO:0000256" key="2">
    <source>
        <dbReference type="ARBA" id="ARBA00005189"/>
    </source>
</evidence>
<dbReference type="EMBL" id="AP019860">
    <property type="protein sequence ID" value="BBM87380.1"/>
    <property type="molecule type" value="Genomic_DNA"/>
</dbReference>
<dbReference type="AlphaFoldDB" id="A0A5S9IUG6"/>
<dbReference type="InterPro" id="IPR009721">
    <property type="entry name" value="O-acyltransferase_WSD1_C"/>
</dbReference>
<reference evidence="11 12" key="1">
    <citation type="submission" date="2019-08" db="EMBL/GenBank/DDBJ databases">
        <title>Complete genome sequence of Candidatus Uab amorphum.</title>
        <authorList>
            <person name="Shiratori T."/>
            <person name="Suzuki S."/>
            <person name="Kakizawa Y."/>
            <person name="Ishida K."/>
        </authorList>
    </citation>
    <scope>NUCLEOTIDE SEQUENCE [LARGE SCALE GENOMIC DNA]</scope>
    <source>
        <strain evidence="11 12">SRT547</strain>
    </source>
</reference>
<feature type="domain" description="O-acyltransferase WSD1-like N-terminal" evidence="9">
    <location>
        <begin position="11"/>
        <end position="263"/>
    </location>
</feature>
<dbReference type="PANTHER" id="PTHR31650:SF1">
    <property type="entry name" value="WAX ESTER SYNTHASE_DIACYLGLYCEROL ACYLTRANSFERASE 4-RELATED"/>
    <property type="match status" value="1"/>
</dbReference>
<evidence type="ECO:0000256" key="1">
    <source>
        <dbReference type="ARBA" id="ARBA00004771"/>
    </source>
</evidence>
<dbReference type="Proteomes" id="UP000326354">
    <property type="component" value="Chromosome"/>
</dbReference>
<dbReference type="GO" id="GO:0005886">
    <property type="term" value="C:plasma membrane"/>
    <property type="evidence" value="ECO:0007669"/>
    <property type="project" value="TreeGrafter"/>
</dbReference>
<evidence type="ECO:0000256" key="4">
    <source>
        <dbReference type="ARBA" id="ARBA00013244"/>
    </source>
</evidence>
<comment type="similarity">
    <text evidence="3">Belongs to the long-chain O-acyltransferase family.</text>
</comment>